<dbReference type="AlphaFoldDB" id="A0A1M7UP17"/>
<protein>
    <recommendedName>
        <fullName evidence="3">Replication-relaxation</fullName>
    </recommendedName>
</protein>
<proteinExistence type="predicted"/>
<dbReference type="RefSeq" id="WP_072774465.1">
    <property type="nucleotide sequence ID" value="NZ_FRDN01000015.1"/>
</dbReference>
<dbReference type="EMBL" id="FRDN01000015">
    <property type="protein sequence ID" value="SHN84752.1"/>
    <property type="molecule type" value="Genomic_DNA"/>
</dbReference>
<gene>
    <name evidence="1" type="ORF">SAMN02745215_04271</name>
</gene>
<reference evidence="2" key="1">
    <citation type="submission" date="2016-12" db="EMBL/GenBank/DDBJ databases">
        <authorList>
            <person name="Varghese N."/>
            <person name="Submissions S."/>
        </authorList>
    </citation>
    <scope>NUCLEOTIDE SEQUENCE [LARGE SCALE GENOMIC DNA]</scope>
    <source>
        <strain evidence="2">DSM 11544</strain>
    </source>
</reference>
<evidence type="ECO:0000313" key="1">
    <source>
        <dbReference type="EMBL" id="SHN84752.1"/>
    </source>
</evidence>
<dbReference type="STRING" id="1121395.SAMN02745215_04271"/>
<evidence type="ECO:0008006" key="3">
    <source>
        <dbReference type="Google" id="ProtNLM"/>
    </source>
</evidence>
<dbReference type="Proteomes" id="UP000184010">
    <property type="component" value="Unassembled WGS sequence"/>
</dbReference>
<keyword evidence="2" id="KW-1185">Reference proteome</keyword>
<evidence type="ECO:0000313" key="2">
    <source>
        <dbReference type="Proteomes" id="UP000184010"/>
    </source>
</evidence>
<accession>A0A1M7UP17</accession>
<name>A0A1M7UP17_9FIRM</name>
<organism evidence="1 2">
    <name type="scientific">Desulfitobacterium chlororespirans DSM 11544</name>
    <dbReference type="NCBI Taxonomy" id="1121395"/>
    <lineage>
        <taxon>Bacteria</taxon>
        <taxon>Bacillati</taxon>
        <taxon>Bacillota</taxon>
        <taxon>Clostridia</taxon>
        <taxon>Eubacteriales</taxon>
        <taxon>Desulfitobacteriaceae</taxon>
        <taxon>Desulfitobacterium</taxon>
    </lineage>
</organism>
<sequence>MNHVMKGSKRDAEILESIELCGAMDTQQIAALHFRFKSGLRKCQERLQSLHERKLIKRARLSMDSPYVYFYTRPALPRHTLAISWIYVWLAKQKRIQSWELEQLEEFGILRCDALCSIRNEMTQETLWCCVEFESSANKSKFDKVEKYTKLYEKHGIKGSPLMQRLDGADRFPRVILVADNAKRGLKMREVVQAAHSPVKFEIHLLSEIVKEASTCTQ</sequence>